<reference evidence="3 4" key="1">
    <citation type="submission" date="2018-08" db="EMBL/GenBank/DDBJ databases">
        <title>A genome reference for cultivated species of the human gut microbiota.</title>
        <authorList>
            <person name="Zou Y."/>
            <person name="Xue W."/>
            <person name="Luo G."/>
        </authorList>
    </citation>
    <scope>NUCLEOTIDE SEQUENCE [LARGE SCALE GENOMIC DNA]</scope>
    <source>
        <strain evidence="3 4">AM39-1</strain>
    </source>
</reference>
<dbReference type="Proteomes" id="UP000286114">
    <property type="component" value="Unassembled WGS sequence"/>
</dbReference>
<proteinExistence type="predicted"/>
<accession>A0A413X891</accession>
<name>A0A413X891_BACUN</name>
<evidence type="ECO:0000313" key="3">
    <source>
        <dbReference type="EMBL" id="RHB72813.1"/>
    </source>
</evidence>
<feature type="domain" description="Abortive phage infection protein C-terminal" evidence="1">
    <location>
        <begin position="247"/>
        <end position="576"/>
    </location>
</feature>
<evidence type="ECO:0008006" key="5">
    <source>
        <dbReference type="Google" id="ProtNLM"/>
    </source>
</evidence>
<feature type="domain" description="Abortive infection phage resistance protein N-terminal" evidence="2">
    <location>
        <begin position="29"/>
        <end position="187"/>
    </location>
</feature>
<dbReference type="EMBL" id="QSHA01000007">
    <property type="protein sequence ID" value="RHB72813.1"/>
    <property type="molecule type" value="Genomic_DNA"/>
</dbReference>
<comment type="caution">
    <text evidence="3">The sequence shown here is derived from an EMBL/GenBank/DDBJ whole genome shotgun (WGS) entry which is preliminary data.</text>
</comment>
<dbReference type="Pfam" id="PF22879">
    <property type="entry name" value="AIPR_N"/>
    <property type="match status" value="1"/>
</dbReference>
<dbReference type="InterPro" id="IPR018891">
    <property type="entry name" value="AIPR_C"/>
</dbReference>
<evidence type="ECO:0000259" key="2">
    <source>
        <dbReference type="Pfam" id="PF22879"/>
    </source>
</evidence>
<dbReference type="Pfam" id="PF10592">
    <property type="entry name" value="AIPR"/>
    <property type="match status" value="1"/>
</dbReference>
<dbReference type="InterPro" id="IPR055101">
    <property type="entry name" value="AIPR_N"/>
</dbReference>
<dbReference type="AlphaFoldDB" id="A0A413X891"/>
<dbReference type="RefSeq" id="WP_117881147.1">
    <property type="nucleotide sequence ID" value="NZ_QRLB01000006.1"/>
</dbReference>
<evidence type="ECO:0000313" key="4">
    <source>
        <dbReference type="Proteomes" id="UP000286114"/>
    </source>
</evidence>
<sequence length="707" mass="80790">MEIDEYRLEFLQELRNDAIVDGNDVEDQFVKAKIQELEEIGELIDPIAFSCEMRGSGNRAIAFDAYGYDEADSSFVLLISDFQNTIEKTTLTNTRIDELYSRMRNFIVEAYNGDIRRFCDAANPIIDIAKELKTRIGTGSLNTEILKFKFFIITNSVLSVQVKSTTKEDILERPVEINLWTLERFYQAKMSNVYESIRINCRDFNCEEGIQCLKANLGDNNAYDSYMAIVPGKFLADIYLKHGSRLLEGNVRAFLSVRGKVNRKIRETIIGKHPENFFTYNNGIAVVAHSIELSSDGARILSFNDFQIINGGQTTASLASAIVKKEAGADNFAKIFVPMKLTVLNVDGDLSEEEEAKYNEITQQISKSANCQNPVSDADFFSNDPFHRIMEELSLKHMAPPVNGSPHQTIWYYERSKGRWEQDQMKMTESQRNRYRLRSPKNQVVKKEKLAKCLNTVFMNPHTVCAGSANNMRAFAGIITELYEKSKDSINEFFFKKSIAAVILFDDIDRIVNKSEWYPKGGNKAQIVPYTIAKLIASIPKGKDLDWKRIWNKQMLYAELVHQVEIVAKQVHEFLLDSGGAIVREYAKKASTWKKFRDDYTLCLTDEFLASLVSTDMLKDEEKAAKRARKFNSDIDLEVEFYTRGYDYWMKFHNDMEREGVVSGGDIDFIKSLASYIVRGSLPSKPQIKKLLKIITKAEDAGYIMPQ</sequence>
<gene>
    <name evidence="3" type="ORF">DW873_10725</name>
</gene>
<organism evidence="3 4">
    <name type="scientific">Bacteroides uniformis</name>
    <dbReference type="NCBI Taxonomy" id="820"/>
    <lineage>
        <taxon>Bacteria</taxon>
        <taxon>Pseudomonadati</taxon>
        <taxon>Bacteroidota</taxon>
        <taxon>Bacteroidia</taxon>
        <taxon>Bacteroidales</taxon>
        <taxon>Bacteroidaceae</taxon>
        <taxon>Bacteroides</taxon>
    </lineage>
</organism>
<evidence type="ECO:0000259" key="1">
    <source>
        <dbReference type="Pfam" id="PF10592"/>
    </source>
</evidence>
<protein>
    <recommendedName>
        <fullName evidence="5">AIPR protein</fullName>
    </recommendedName>
</protein>